<protein>
    <submittedName>
        <fullName evidence="1">Uncharacterized protein</fullName>
    </submittedName>
</protein>
<comment type="caution">
    <text evidence="1">The sequence shown here is derived from an EMBL/GenBank/DDBJ whole genome shotgun (WGS) entry which is preliminary data.</text>
</comment>
<gene>
    <name evidence="1" type="ORF">K3G42_007695</name>
</gene>
<name>A0ACB8EDI7_9SAUR</name>
<accession>A0ACB8EDI7</accession>
<reference evidence="1" key="1">
    <citation type="submission" date="2021-08" db="EMBL/GenBank/DDBJ databases">
        <title>The first chromosome-level gecko genome reveals the dynamic sex chromosomes of Neotropical dwarf geckos (Sphaerodactylidae: Sphaerodactylus).</title>
        <authorList>
            <person name="Pinto B.J."/>
            <person name="Keating S.E."/>
            <person name="Gamble T."/>
        </authorList>
    </citation>
    <scope>NUCLEOTIDE SEQUENCE</scope>
    <source>
        <strain evidence="1">TG3544</strain>
    </source>
</reference>
<evidence type="ECO:0000313" key="2">
    <source>
        <dbReference type="Proteomes" id="UP000827872"/>
    </source>
</evidence>
<proteinExistence type="predicted"/>
<organism evidence="1 2">
    <name type="scientific">Sphaerodactylus townsendi</name>
    <dbReference type="NCBI Taxonomy" id="933632"/>
    <lineage>
        <taxon>Eukaryota</taxon>
        <taxon>Metazoa</taxon>
        <taxon>Chordata</taxon>
        <taxon>Craniata</taxon>
        <taxon>Vertebrata</taxon>
        <taxon>Euteleostomi</taxon>
        <taxon>Lepidosauria</taxon>
        <taxon>Squamata</taxon>
        <taxon>Bifurcata</taxon>
        <taxon>Gekkota</taxon>
        <taxon>Sphaerodactylidae</taxon>
        <taxon>Sphaerodactylus</taxon>
    </lineage>
</organism>
<sequence>MISFAVPYLTVSSARLCRCRWTGQESPPAPHRGIWDASPGFSFSPHPTPTPHAYRIPIQLAQRSQMKLFAQLWLPEPSASPGNMMSRRAPANLRISQQRPSLSEGPALECQSVGTNPVAPRFPSLEHFDGKRAPGVLRT</sequence>
<evidence type="ECO:0000313" key="1">
    <source>
        <dbReference type="EMBL" id="KAH7990490.1"/>
    </source>
</evidence>
<dbReference type="EMBL" id="CM037629">
    <property type="protein sequence ID" value="KAH7990490.1"/>
    <property type="molecule type" value="Genomic_DNA"/>
</dbReference>
<dbReference type="Proteomes" id="UP000827872">
    <property type="component" value="Linkage Group LG16"/>
</dbReference>
<keyword evidence="2" id="KW-1185">Reference proteome</keyword>